<dbReference type="Pfam" id="PF23869">
    <property type="entry name" value="Beta-prop_WDR75_1st"/>
    <property type="match status" value="1"/>
</dbReference>
<feature type="compositionally biased region" description="Polar residues" evidence="9">
    <location>
        <begin position="61"/>
        <end position="73"/>
    </location>
</feature>
<keyword evidence="3" id="KW-0698">rRNA processing</keyword>
<dbReference type="InterPro" id="IPR011044">
    <property type="entry name" value="Quino_amine_DH_bsu"/>
</dbReference>
<keyword evidence="6" id="KW-0804">Transcription</keyword>
<feature type="repeat" description="WD" evidence="8">
    <location>
        <begin position="357"/>
        <end position="398"/>
    </location>
</feature>
<dbReference type="Gene3D" id="2.130.10.10">
    <property type="entry name" value="YVTN repeat-like/Quinoprotein amine dehydrogenase"/>
    <property type="match status" value="3"/>
</dbReference>
<accession>A0A443HIV1</accession>
<reference evidence="10 11" key="1">
    <citation type="journal article" date="2018" name="Front. Microbiol.">
        <title>Genomic and genetic insights into a cosmopolitan fungus, Paecilomyces variotii (Eurotiales).</title>
        <authorList>
            <person name="Urquhart A.S."/>
            <person name="Mondo S.J."/>
            <person name="Makela M.R."/>
            <person name="Hane J.K."/>
            <person name="Wiebenga A."/>
            <person name="He G."/>
            <person name="Mihaltcheva S."/>
            <person name="Pangilinan J."/>
            <person name="Lipzen A."/>
            <person name="Barry K."/>
            <person name="de Vries R.P."/>
            <person name="Grigoriev I.V."/>
            <person name="Idnurm A."/>
        </authorList>
    </citation>
    <scope>NUCLEOTIDE SEQUENCE [LARGE SCALE GENOMIC DNA]</scope>
    <source>
        <strain evidence="10 11">CBS 101075</strain>
    </source>
</reference>
<dbReference type="SUPFAM" id="SSF50978">
    <property type="entry name" value="WD40 repeat-like"/>
    <property type="match status" value="1"/>
</dbReference>
<sequence length="950" mass="103691">MTEVVRQSSDAVKRSRASEYSQKDLSPMERERSKKRRLSRENGRASRPVIPESREDPSANGRASTAVEVTQSGGEFEKAARNSRTPWSLSQVVGGRYSDLDPVFSVDEKFIFLALEKAIHIFSTSTSRLFRTLQLEASAKIVGYQLSPTNDEHLYVFTSSGSVRKWDWTSSRQISSWETSCKTFCARICSTHIGTEVHDAFYSLRQRKDGRRELAINILKDGDADVEPAGFVALETSRPVKHITLSNQGHAVIISDGQHIFVGSRKAADLASPESFHYTWRELSLPVTATCFDIRESLPAEGSKIALSKARQASPAVDLVLGDSSGSILIYHDIVNSLSQRENAQESEVRSLVFRKLHWHRGAVTAVRWSRDGNYLISGGSESVMVLWQLDTGRKQFLPHLSAPISNIIISPTGNSYAVKLADNTVIVLSATELQPSSAIIGLQLPSSRTAQTTNPAKSAGSSTRILDAIPAVLHPRNPDHLLVAVPASQTAGEGKDKTTDLCFLQTVDIRTGSHLSRQALARTNVTVLNTGPEGTKISPPDVKFVEITHDGQWLATVDDWLPSPQDATAFDPCHEGKGPSVGYSRETFLKFWMWNDSTKLWELVTRINEPHSRLQGGAMSVLSLASRPNAHEFVTLGADGILRFWDAVPRHQSHIKPRTDAAQPQETWRCRRSVNLKSRTDGSLSFQVASMGFSEDGSVLAVCLPSQSSVSTGSVHLIDADVCEIRQSREGLFSGNPCGVRFLGQHLIVASEQSLSVWDTVNDVTKAIELGGSGTADSATLGSPILLSVNRKTNSFAIITGRFGTASANQSSKRRHKTRFYIDIYNLRSSRPVFQSVLRCHPLALLPDSATGDYIVIDTSAYVQRIGCSSTGAEPAVSSNELSSYMKTELDGLFGWQAPKNAPAPDSLPNEGARSGSNDLGDIFGSAPPYLLSPVSVLFRDVVGAFVSK</sequence>
<evidence type="ECO:0000313" key="11">
    <source>
        <dbReference type="Proteomes" id="UP000283841"/>
    </source>
</evidence>
<evidence type="ECO:0000256" key="7">
    <source>
        <dbReference type="ARBA" id="ARBA00023242"/>
    </source>
</evidence>
<dbReference type="SMART" id="SM00320">
    <property type="entry name" value="WD40"/>
    <property type="match status" value="3"/>
</dbReference>
<keyword evidence="7" id="KW-0539">Nucleus</keyword>
<evidence type="ECO:0000256" key="1">
    <source>
        <dbReference type="ARBA" id="ARBA00004604"/>
    </source>
</evidence>
<dbReference type="GO" id="GO:0032040">
    <property type="term" value="C:small-subunit processome"/>
    <property type="evidence" value="ECO:0007669"/>
    <property type="project" value="InterPro"/>
</dbReference>
<keyword evidence="11" id="KW-1185">Reference proteome</keyword>
<dbReference type="GO" id="GO:0003723">
    <property type="term" value="F:RNA binding"/>
    <property type="evidence" value="ECO:0007669"/>
    <property type="project" value="InterPro"/>
</dbReference>
<dbReference type="InterPro" id="IPR001680">
    <property type="entry name" value="WD40_rpt"/>
</dbReference>
<dbReference type="GeneID" id="39603024"/>
<comment type="subcellular location">
    <subcellularLocation>
        <location evidence="1">Nucleus</location>
        <location evidence="1">Nucleolus</location>
    </subcellularLocation>
</comment>
<evidence type="ECO:0000256" key="5">
    <source>
        <dbReference type="ARBA" id="ARBA00022737"/>
    </source>
</evidence>
<dbReference type="RefSeq" id="XP_028481417.1">
    <property type="nucleotide sequence ID" value="XM_028633747.1"/>
</dbReference>
<dbReference type="GO" id="GO:0045943">
    <property type="term" value="P:positive regulation of transcription by RNA polymerase I"/>
    <property type="evidence" value="ECO:0007669"/>
    <property type="project" value="InterPro"/>
</dbReference>
<dbReference type="GO" id="GO:2000234">
    <property type="term" value="P:positive regulation of rRNA processing"/>
    <property type="evidence" value="ECO:0007669"/>
    <property type="project" value="TreeGrafter"/>
</dbReference>
<protein>
    <submittedName>
        <fullName evidence="10">WD40-repeat-containing domain protein</fullName>
    </submittedName>
</protein>
<evidence type="ECO:0000313" key="10">
    <source>
        <dbReference type="EMBL" id="RWQ91772.1"/>
    </source>
</evidence>
<keyword evidence="4 8" id="KW-0853">WD repeat</keyword>
<dbReference type="EMBL" id="RCNU01000017">
    <property type="protein sequence ID" value="RWQ91772.1"/>
    <property type="molecule type" value="Genomic_DNA"/>
</dbReference>
<dbReference type="SUPFAM" id="SSF50969">
    <property type="entry name" value="YVTN repeat-like/Quinoprotein amine dehydrogenase"/>
    <property type="match status" value="1"/>
</dbReference>
<dbReference type="PANTHER" id="PTHR44215">
    <property type="entry name" value="WD REPEAT-CONTAINING PROTEIN 75"/>
    <property type="match status" value="1"/>
</dbReference>
<dbReference type="InterPro" id="IPR036322">
    <property type="entry name" value="WD40_repeat_dom_sf"/>
</dbReference>
<comment type="caution">
    <text evidence="10">The sequence shown here is derived from an EMBL/GenBank/DDBJ whole genome shotgun (WGS) entry which is preliminary data.</text>
</comment>
<evidence type="ECO:0000256" key="2">
    <source>
        <dbReference type="ARBA" id="ARBA00022517"/>
    </source>
</evidence>
<proteinExistence type="predicted"/>
<dbReference type="GO" id="GO:0006364">
    <property type="term" value="P:rRNA processing"/>
    <property type="evidence" value="ECO:0007669"/>
    <property type="project" value="UniProtKB-KW"/>
</dbReference>
<keyword evidence="2" id="KW-0690">Ribosome biogenesis</keyword>
<feature type="repeat" description="WD" evidence="8">
    <location>
        <begin position="615"/>
        <end position="647"/>
    </location>
</feature>
<evidence type="ECO:0000256" key="4">
    <source>
        <dbReference type="ARBA" id="ARBA00022574"/>
    </source>
</evidence>
<dbReference type="InterPro" id="IPR053826">
    <property type="entry name" value="WDR75"/>
</dbReference>
<dbReference type="InterPro" id="IPR015943">
    <property type="entry name" value="WD40/YVTN_repeat-like_dom_sf"/>
</dbReference>
<keyword evidence="5" id="KW-0677">Repeat</keyword>
<feature type="region of interest" description="Disordered" evidence="9">
    <location>
        <begin position="1"/>
        <end position="81"/>
    </location>
</feature>
<evidence type="ECO:0000256" key="3">
    <source>
        <dbReference type="ARBA" id="ARBA00022552"/>
    </source>
</evidence>
<gene>
    <name evidence="10" type="ORF">C8Q69DRAFT_531250</name>
</gene>
<dbReference type="Proteomes" id="UP000283841">
    <property type="component" value="Unassembled WGS sequence"/>
</dbReference>
<feature type="compositionally biased region" description="Polar residues" evidence="9">
    <location>
        <begin position="1"/>
        <end position="10"/>
    </location>
</feature>
<organism evidence="10 11">
    <name type="scientific">Byssochlamys spectabilis</name>
    <name type="common">Paecilomyces variotii</name>
    <dbReference type="NCBI Taxonomy" id="264951"/>
    <lineage>
        <taxon>Eukaryota</taxon>
        <taxon>Fungi</taxon>
        <taxon>Dikarya</taxon>
        <taxon>Ascomycota</taxon>
        <taxon>Pezizomycotina</taxon>
        <taxon>Eurotiomycetes</taxon>
        <taxon>Eurotiomycetidae</taxon>
        <taxon>Eurotiales</taxon>
        <taxon>Thermoascaceae</taxon>
        <taxon>Paecilomyces</taxon>
    </lineage>
</organism>
<dbReference type="PROSITE" id="PS50082">
    <property type="entry name" value="WD_REPEATS_2"/>
    <property type="match status" value="2"/>
</dbReference>
<evidence type="ECO:0000256" key="9">
    <source>
        <dbReference type="SAM" id="MobiDB-lite"/>
    </source>
</evidence>
<dbReference type="VEuPathDB" id="FungiDB:C8Q69DRAFT_531250"/>
<dbReference type="AlphaFoldDB" id="A0A443HIV1"/>
<evidence type="ECO:0000256" key="8">
    <source>
        <dbReference type="PROSITE-ProRule" id="PRU00221"/>
    </source>
</evidence>
<dbReference type="PROSITE" id="PS50294">
    <property type="entry name" value="WD_REPEATS_REGION"/>
    <property type="match status" value="1"/>
</dbReference>
<evidence type="ECO:0000256" key="6">
    <source>
        <dbReference type="ARBA" id="ARBA00023163"/>
    </source>
</evidence>
<dbReference type="PANTHER" id="PTHR44215:SF1">
    <property type="entry name" value="WD REPEAT-CONTAINING PROTEIN 75"/>
    <property type="match status" value="1"/>
</dbReference>
<dbReference type="STRING" id="264951.A0A443HIV1"/>
<name>A0A443HIV1_BYSSP</name>